<keyword evidence="3 5" id="KW-0378">Hydrolase</keyword>
<feature type="domain" description="PDZ" evidence="8">
    <location>
        <begin position="96"/>
        <end position="168"/>
    </location>
</feature>
<dbReference type="Gene3D" id="2.30.42.10">
    <property type="match status" value="1"/>
</dbReference>
<dbReference type="InterPro" id="IPR036034">
    <property type="entry name" value="PDZ_sf"/>
</dbReference>
<dbReference type="Gene3D" id="3.30.750.44">
    <property type="match status" value="1"/>
</dbReference>
<evidence type="ECO:0000256" key="7">
    <source>
        <dbReference type="SAM" id="SignalP"/>
    </source>
</evidence>
<dbReference type="CDD" id="cd06782">
    <property type="entry name" value="cpPDZ_CPP-like"/>
    <property type="match status" value="1"/>
</dbReference>
<evidence type="ECO:0000256" key="2">
    <source>
        <dbReference type="ARBA" id="ARBA00022670"/>
    </source>
</evidence>
<evidence type="ECO:0000313" key="10">
    <source>
        <dbReference type="EMBL" id="MBO8455637.1"/>
    </source>
</evidence>
<dbReference type="Proteomes" id="UP000823617">
    <property type="component" value="Unassembled WGS sequence"/>
</dbReference>
<name>A0A9D9HKQ1_9BACT</name>
<organism evidence="10 11">
    <name type="scientific">Candidatus Cryptobacteroides intestinigallinarum</name>
    <dbReference type="NCBI Taxonomy" id="2840767"/>
    <lineage>
        <taxon>Bacteria</taxon>
        <taxon>Pseudomonadati</taxon>
        <taxon>Bacteroidota</taxon>
        <taxon>Bacteroidia</taxon>
        <taxon>Bacteroidales</taxon>
        <taxon>Candidatus Cryptobacteroides</taxon>
    </lineage>
</organism>
<dbReference type="PANTHER" id="PTHR32060:SF30">
    <property type="entry name" value="CARBOXY-TERMINAL PROCESSING PROTEASE CTPA"/>
    <property type="match status" value="1"/>
</dbReference>
<feature type="domain" description="Tail specific protease" evidence="9">
    <location>
        <begin position="170"/>
        <end position="357"/>
    </location>
</feature>
<dbReference type="SMART" id="SM00228">
    <property type="entry name" value="PDZ"/>
    <property type="match status" value="1"/>
</dbReference>
<dbReference type="SUPFAM" id="SSF52096">
    <property type="entry name" value="ClpP/crotonase"/>
    <property type="match status" value="1"/>
</dbReference>
<comment type="similarity">
    <text evidence="1 5">Belongs to the peptidase S41A family.</text>
</comment>
<dbReference type="Pfam" id="PF17820">
    <property type="entry name" value="PDZ_6"/>
    <property type="match status" value="1"/>
</dbReference>
<keyword evidence="7" id="KW-0732">Signal</keyword>
<dbReference type="AlphaFoldDB" id="A0A9D9HKQ1"/>
<comment type="caution">
    <text evidence="10">The sequence shown here is derived from an EMBL/GenBank/DDBJ whole genome shotgun (WGS) entry which is preliminary data.</text>
</comment>
<dbReference type="GO" id="GO:0006508">
    <property type="term" value="P:proteolysis"/>
    <property type="evidence" value="ECO:0007669"/>
    <property type="project" value="UniProtKB-KW"/>
</dbReference>
<reference evidence="10" key="2">
    <citation type="journal article" date="2021" name="PeerJ">
        <title>Extensive microbial diversity within the chicken gut microbiome revealed by metagenomics and culture.</title>
        <authorList>
            <person name="Gilroy R."/>
            <person name="Ravi A."/>
            <person name="Getino M."/>
            <person name="Pursley I."/>
            <person name="Horton D.L."/>
            <person name="Alikhan N.F."/>
            <person name="Baker D."/>
            <person name="Gharbi K."/>
            <person name="Hall N."/>
            <person name="Watson M."/>
            <person name="Adriaenssens E.M."/>
            <person name="Foster-Nyarko E."/>
            <person name="Jarju S."/>
            <person name="Secka A."/>
            <person name="Antonio M."/>
            <person name="Oren A."/>
            <person name="Chaudhuri R.R."/>
            <person name="La Ragione R."/>
            <person name="Hildebrand F."/>
            <person name="Pallen M.J."/>
        </authorList>
    </citation>
    <scope>NUCLEOTIDE SEQUENCE</scope>
    <source>
        <strain evidence="10">B1-3475</strain>
    </source>
</reference>
<dbReference type="NCBIfam" id="TIGR00225">
    <property type="entry name" value="prc"/>
    <property type="match status" value="1"/>
</dbReference>
<dbReference type="InterPro" id="IPR004447">
    <property type="entry name" value="Peptidase_S41A"/>
</dbReference>
<dbReference type="InterPro" id="IPR029045">
    <property type="entry name" value="ClpP/crotonase-like_dom_sf"/>
</dbReference>
<evidence type="ECO:0000313" key="11">
    <source>
        <dbReference type="Proteomes" id="UP000823617"/>
    </source>
</evidence>
<evidence type="ECO:0000256" key="5">
    <source>
        <dbReference type="RuleBase" id="RU004404"/>
    </source>
</evidence>
<dbReference type="GO" id="GO:0007165">
    <property type="term" value="P:signal transduction"/>
    <property type="evidence" value="ECO:0007669"/>
    <property type="project" value="TreeGrafter"/>
</dbReference>
<dbReference type="SMART" id="SM00245">
    <property type="entry name" value="TSPc"/>
    <property type="match status" value="1"/>
</dbReference>
<evidence type="ECO:0000256" key="4">
    <source>
        <dbReference type="ARBA" id="ARBA00022825"/>
    </source>
</evidence>
<keyword evidence="2 5" id="KW-0645">Protease</keyword>
<reference evidence="10" key="1">
    <citation type="submission" date="2020-10" db="EMBL/GenBank/DDBJ databases">
        <authorList>
            <person name="Gilroy R."/>
        </authorList>
    </citation>
    <scope>NUCLEOTIDE SEQUENCE</scope>
    <source>
        <strain evidence="10">B1-3475</strain>
    </source>
</reference>
<dbReference type="CDD" id="cd07560">
    <property type="entry name" value="Peptidase_S41_CPP"/>
    <property type="match status" value="1"/>
</dbReference>
<dbReference type="PANTHER" id="PTHR32060">
    <property type="entry name" value="TAIL-SPECIFIC PROTEASE"/>
    <property type="match status" value="1"/>
</dbReference>
<feature type="signal peptide" evidence="7">
    <location>
        <begin position="1"/>
        <end position="26"/>
    </location>
</feature>
<protein>
    <submittedName>
        <fullName evidence="10">S41 family peptidase</fullName>
    </submittedName>
</protein>
<dbReference type="GO" id="GO:0008236">
    <property type="term" value="F:serine-type peptidase activity"/>
    <property type="evidence" value="ECO:0007669"/>
    <property type="project" value="UniProtKB-KW"/>
</dbReference>
<evidence type="ECO:0000259" key="9">
    <source>
        <dbReference type="SMART" id="SM00245"/>
    </source>
</evidence>
<accession>A0A9D9HKQ1</accession>
<feature type="coiled-coil region" evidence="6">
    <location>
        <begin position="474"/>
        <end position="501"/>
    </location>
</feature>
<dbReference type="InterPro" id="IPR001478">
    <property type="entry name" value="PDZ"/>
</dbReference>
<keyword evidence="6" id="KW-0175">Coiled coil</keyword>
<evidence type="ECO:0000256" key="1">
    <source>
        <dbReference type="ARBA" id="ARBA00009179"/>
    </source>
</evidence>
<dbReference type="EMBL" id="JADIMK010000043">
    <property type="protein sequence ID" value="MBO8455637.1"/>
    <property type="molecule type" value="Genomic_DNA"/>
</dbReference>
<evidence type="ECO:0000259" key="8">
    <source>
        <dbReference type="SMART" id="SM00228"/>
    </source>
</evidence>
<dbReference type="Gene3D" id="3.90.226.10">
    <property type="entry name" value="2-enoyl-CoA Hydratase, Chain A, domain 1"/>
    <property type="match status" value="1"/>
</dbReference>
<gene>
    <name evidence="10" type="ORF">IAC08_04450</name>
</gene>
<dbReference type="GO" id="GO:0004175">
    <property type="term" value="F:endopeptidase activity"/>
    <property type="evidence" value="ECO:0007669"/>
    <property type="project" value="TreeGrafter"/>
</dbReference>
<evidence type="ECO:0000256" key="3">
    <source>
        <dbReference type="ARBA" id="ARBA00022801"/>
    </source>
</evidence>
<dbReference type="SUPFAM" id="SSF50156">
    <property type="entry name" value="PDZ domain-like"/>
    <property type="match status" value="1"/>
</dbReference>
<keyword evidence="4 5" id="KW-0720">Serine protease</keyword>
<sequence length="544" mass="60639">MKRHLTNGIAAALAIVSAAICTDSFAQSRSFKLGQWVEIENSILKELNRSYVDSLPLDRMMKAGIDEMLSNIDPYTIYIPEEENDDLEMMLSKTYGGIGAIIYKQLDSNVVINEPYLNSPAYKNGLVCGDEIITIDGEPTKGHPAAYCSDKMKGKPGTEVHFTVKKVRTGDTVDVAIVRERIHIPDVEYAGMIDDTTGYIKQTGFTENVSGEIRRSYHQLKGQGMKRLVLDLRGNGGGLMNEAINIVSLFVPSGSLVVTSKGNTPDSVKEFRTNTEPVDTLIPLIIMVDSGSASSSEIVSGAIQDLDRGTIMGERTYGKGLVQSIRPIVYNGQLKVTTAKYYTPSGRCVQAIDYSHRNEDGSVGQIPDSLTHEFKTAHGRSVRDGGGITPDVTIESPAYSRLVYSLVLSGVIDNYVLKYVREHDRIPAVDDYHFSDEDFEDFIAFAKTMDFDYRSSAKTLFDQMKKEIDKDGLTEAMQSELDALEKALDMDKEKFIRLKKDEIIPFIEEEIAVRYWYQEAGVKIALRYDDQLRQALTSPMIDIR</sequence>
<dbReference type="Pfam" id="PF03572">
    <property type="entry name" value="Peptidase_S41"/>
    <property type="match status" value="1"/>
</dbReference>
<feature type="chain" id="PRO_5039481197" evidence="7">
    <location>
        <begin position="27"/>
        <end position="544"/>
    </location>
</feature>
<proteinExistence type="inferred from homology"/>
<dbReference type="InterPro" id="IPR005151">
    <property type="entry name" value="Tail-specific_protease"/>
</dbReference>
<dbReference type="InterPro" id="IPR041489">
    <property type="entry name" value="PDZ_6"/>
</dbReference>
<dbReference type="GO" id="GO:0030288">
    <property type="term" value="C:outer membrane-bounded periplasmic space"/>
    <property type="evidence" value="ECO:0007669"/>
    <property type="project" value="TreeGrafter"/>
</dbReference>
<evidence type="ECO:0000256" key="6">
    <source>
        <dbReference type="SAM" id="Coils"/>
    </source>
</evidence>